<dbReference type="PROSITE" id="PS50089">
    <property type="entry name" value="ZF_RING_2"/>
    <property type="match status" value="1"/>
</dbReference>
<accession>A0AAV9H8A8</accession>
<dbReference type="InterPro" id="IPR013083">
    <property type="entry name" value="Znf_RING/FYVE/PHD"/>
</dbReference>
<organism evidence="11 12">
    <name type="scientific">Cladorrhinum samala</name>
    <dbReference type="NCBI Taxonomy" id="585594"/>
    <lineage>
        <taxon>Eukaryota</taxon>
        <taxon>Fungi</taxon>
        <taxon>Dikarya</taxon>
        <taxon>Ascomycota</taxon>
        <taxon>Pezizomycotina</taxon>
        <taxon>Sordariomycetes</taxon>
        <taxon>Sordariomycetidae</taxon>
        <taxon>Sordariales</taxon>
        <taxon>Podosporaceae</taxon>
        <taxon>Cladorrhinum</taxon>
    </lineage>
</organism>
<evidence type="ECO:0000256" key="1">
    <source>
        <dbReference type="ARBA" id="ARBA00000900"/>
    </source>
</evidence>
<keyword evidence="5 8" id="KW-0863">Zinc-finger</keyword>
<dbReference type="FunFam" id="3.30.40.10:FF:000127">
    <property type="entry name" value="E3 ubiquitin-protein ligase RNF181"/>
    <property type="match status" value="1"/>
</dbReference>
<feature type="domain" description="RING-type" evidence="10">
    <location>
        <begin position="284"/>
        <end position="325"/>
    </location>
</feature>
<evidence type="ECO:0000313" key="11">
    <source>
        <dbReference type="EMBL" id="KAK4456683.1"/>
    </source>
</evidence>
<feature type="compositionally biased region" description="Low complexity" evidence="9">
    <location>
        <begin position="61"/>
        <end position="111"/>
    </location>
</feature>
<evidence type="ECO:0000256" key="8">
    <source>
        <dbReference type="PROSITE-ProRule" id="PRU00175"/>
    </source>
</evidence>
<gene>
    <name evidence="11" type="ORF">QBC42DRAFT_190428</name>
</gene>
<comment type="catalytic activity">
    <reaction evidence="1">
        <text>S-ubiquitinyl-[E2 ubiquitin-conjugating enzyme]-L-cysteine + [acceptor protein]-L-lysine = [E2 ubiquitin-conjugating enzyme]-L-cysteine + N(6)-ubiquitinyl-[acceptor protein]-L-lysine.</text>
        <dbReference type="EC" id="2.3.2.27"/>
    </reaction>
</comment>
<dbReference type="PANTHER" id="PTHR45931:SF3">
    <property type="entry name" value="RING ZINC FINGER-CONTAINING PROTEIN"/>
    <property type="match status" value="1"/>
</dbReference>
<dbReference type="PANTHER" id="PTHR45931">
    <property type="entry name" value="SI:CH211-59O9.10"/>
    <property type="match status" value="1"/>
</dbReference>
<evidence type="ECO:0000256" key="9">
    <source>
        <dbReference type="SAM" id="MobiDB-lite"/>
    </source>
</evidence>
<evidence type="ECO:0000256" key="7">
    <source>
        <dbReference type="ARBA" id="ARBA00022833"/>
    </source>
</evidence>
<dbReference type="AlphaFoldDB" id="A0AAV9H8A8"/>
<dbReference type="Pfam" id="PF13639">
    <property type="entry name" value="zf-RING_2"/>
    <property type="match status" value="1"/>
</dbReference>
<keyword evidence="6" id="KW-0833">Ubl conjugation pathway</keyword>
<dbReference type="SUPFAM" id="SSF57850">
    <property type="entry name" value="RING/U-box"/>
    <property type="match status" value="1"/>
</dbReference>
<dbReference type="Gene3D" id="3.30.40.10">
    <property type="entry name" value="Zinc/RING finger domain, C3HC4 (zinc finger)"/>
    <property type="match status" value="1"/>
</dbReference>
<evidence type="ECO:0000259" key="10">
    <source>
        <dbReference type="PROSITE" id="PS50089"/>
    </source>
</evidence>
<comment type="caution">
    <text evidence="11">The sequence shown here is derived from an EMBL/GenBank/DDBJ whole genome shotgun (WGS) entry which is preliminary data.</text>
</comment>
<keyword evidence="4" id="KW-0479">Metal-binding</keyword>
<reference evidence="11" key="2">
    <citation type="submission" date="2023-06" db="EMBL/GenBank/DDBJ databases">
        <authorList>
            <consortium name="Lawrence Berkeley National Laboratory"/>
            <person name="Mondo S.J."/>
            <person name="Hensen N."/>
            <person name="Bonometti L."/>
            <person name="Westerberg I."/>
            <person name="Brannstrom I.O."/>
            <person name="Guillou S."/>
            <person name="Cros-Aarteil S."/>
            <person name="Calhoun S."/>
            <person name="Haridas S."/>
            <person name="Kuo A."/>
            <person name="Pangilinan J."/>
            <person name="Riley R."/>
            <person name="Labutti K."/>
            <person name="Andreopoulos B."/>
            <person name="Lipzen A."/>
            <person name="Chen C."/>
            <person name="Yanf M."/>
            <person name="Daum C."/>
            <person name="Ng V."/>
            <person name="Clum A."/>
            <person name="Steindorff A."/>
            <person name="Ohm R."/>
            <person name="Martin F."/>
            <person name="Silar P."/>
            <person name="Natvig D."/>
            <person name="Lalanne C."/>
            <person name="Gautier V."/>
            <person name="Ament-Velasquez S.L."/>
            <person name="Kruys A."/>
            <person name="Hutchinson M.I."/>
            <person name="Powell A.J."/>
            <person name="Barry K."/>
            <person name="Miller A.N."/>
            <person name="Grigoriev I.V."/>
            <person name="Debuchy R."/>
            <person name="Gladieux P."/>
            <person name="Thoren M.H."/>
            <person name="Johannesson H."/>
        </authorList>
    </citation>
    <scope>NUCLEOTIDE SEQUENCE</scope>
    <source>
        <strain evidence="11">PSN324</strain>
    </source>
</reference>
<feature type="region of interest" description="Disordered" evidence="9">
    <location>
        <begin position="340"/>
        <end position="363"/>
    </location>
</feature>
<sequence length="363" mass="39524">MYCHACHHSWEREGDSIQCPQCQSSSTEMITPEHDPRVFHNPPQEQPATTTTDSDPMDIDTTPVTPAAAPTAVPQEQTQSTSSQTTAESTSPNDNNSTPNSNDSDGNNGSTAQGRSQIRFTAVSFPTGVTLITTVVGDTPPPQLIPGPIPIPFFGWHFMHTQASSNAASQENENTQAAADGQNEQQSQPQEQPSEQQPADARPQPQPPRQAQMMEALLTMLFNPASAIMGDAVYSQEAFDRVMTMLRNQTPVGGAPPASQAAIDKLPVKELTEDMLGSDGTCKCVVCVEDMVKGEKATVLPCNHFFHGECVTPWLKEHNTCPVCRHSVETEEEPIKNKMRQFGPELPPEMRHGQDQDNSMDCS</sequence>
<reference evidence="11" key="1">
    <citation type="journal article" date="2023" name="Mol. Phylogenet. Evol.">
        <title>Genome-scale phylogeny and comparative genomics of the fungal order Sordariales.</title>
        <authorList>
            <person name="Hensen N."/>
            <person name="Bonometti L."/>
            <person name="Westerberg I."/>
            <person name="Brannstrom I.O."/>
            <person name="Guillou S."/>
            <person name="Cros-Aarteil S."/>
            <person name="Calhoun S."/>
            <person name="Haridas S."/>
            <person name="Kuo A."/>
            <person name="Mondo S."/>
            <person name="Pangilinan J."/>
            <person name="Riley R."/>
            <person name="LaButti K."/>
            <person name="Andreopoulos B."/>
            <person name="Lipzen A."/>
            <person name="Chen C."/>
            <person name="Yan M."/>
            <person name="Daum C."/>
            <person name="Ng V."/>
            <person name="Clum A."/>
            <person name="Steindorff A."/>
            <person name="Ohm R.A."/>
            <person name="Martin F."/>
            <person name="Silar P."/>
            <person name="Natvig D.O."/>
            <person name="Lalanne C."/>
            <person name="Gautier V."/>
            <person name="Ament-Velasquez S.L."/>
            <person name="Kruys A."/>
            <person name="Hutchinson M.I."/>
            <person name="Powell A.J."/>
            <person name="Barry K."/>
            <person name="Miller A.N."/>
            <person name="Grigoriev I.V."/>
            <person name="Debuchy R."/>
            <person name="Gladieux P."/>
            <person name="Hiltunen Thoren M."/>
            <person name="Johannesson H."/>
        </authorList>
    </citation>
    <scope>NUCLEOTIDE SEQUENCE</scope>
    <source>
        <strain evidence="11">PSN324</strain>
    </source>
</reference>
<dbReference type="GO" id="GO:0008270">
    <property type="term" value="F:zinc ion binding"/>
    <property type="evidence" value="ECO:0007669"/>
    <property type="project" value="UniProtKB-KW"/>
</dbReference>
<dbReference type="SMART" id="SM00184">
    <property type="entry name" value="RING"/>
    <property type="match status" value="1"/>
</dbReference>
<feature type="compositionally biased region" description="Polar residues" evidence="9">
    <location>
        <begin position="164"/>
        <end position="177"/>
    </location>
</feature>
<feature type="compositionally biased region" description="Low complexity" evidence="9">
    <location>
        <begin position="184"/>
        <end position="203"/>
    </location>
</feature>
<dbReference type="GO" id="GO:0005634">
    <property type="term" value="C:nucleus"/>
    <property type="evidence" value="ECO:0007669"/>
    <property type="project" value="TreeGrafter"/>
</dbReference>
<dbReference type="GO" id="GO:0061630">
    <property type="term" value="F:ubiquitin protein ligase activity"/>
    <property type="evidence" value="ECO:0007669"/>
    <property type="project" value="UniProtKB-EC"/>
</dbReference>
<evidence type="ECO:0000313" key="12">
    <source>
        <dbReference type="Proteomes" id="UP001321749"/>
    </source>
</evidence>
<evidence type="ECO:0000256" key="3">
    <source>
        <dbReference type="ARBA" id="ARBA00022679"/>
    </source>
</evidence>
<dbReference type="CDD" id="cd16454">
    <property type="entry name" value="RING-H2_PA-TM-RING"/>
    <property type="match status" value="1"/>
</dbReference>
<feature type="region of interest" description="Disordered" evidence="9">
    <location>
        <begin position="14"/>
        <end position="113"/>
    </location>
</feature>
<dbReference type="GO" id="GO:0016567">
    <property type="term" value="P:protein ubiquitination"/>
    <property type="evidence" value="ECO:0007669"/>
    <property type="project" value="UniProtKB-ARBA"/>
</dbReference>
<keyword evidence="12" id="KW-1185">Reference proteome</keyword>
<keyword evidence="3" id="KW-0808">Transferase</keyword>
<evidence type="ECO:0000256" key="4">
    <source>
        <dbReference type="ARBA" id="ARBA00022723"/>
    </source>
</evidence>
<feature type="region of interest" description="Disordered" evidence="9">
    <location>
        <begin position="164"/>
        <end position="209"/>
    </location>
</feature>
<dbReference type="GO" id="GO:0006511">
    <property type="term" value="P:ubiquitin-dependent protein catabolic process"/>
    <property type="evidence" value="ECO:0007669"/>
    <property type="project" value="TreeGrafter"/>
</dbReference>
<evidence type="ECO:0000256" key="2">
    <source>
        <dbReference type="ARBA" id="ARBA00012483"/>
    </source>
</evidence>
<evidence type="ECO:0000256" key="6">
    <source>
        <dbReference type="ARBA" id="ARBA00022786"/>
    </source>
</evidence>
<keyword evidence="7" id="KW-0862">Zinc</keyword>
<evidence type="ECO:0000256" key="5">
    <source>
        <dbReference type="ARBA" id="ARBA00022771"/>
    </source>
</evidence>
<dbReference type="InterPro" id="IPR051834">
    <property type="entry name" value="RING_finger_E3_ligase"/>
</dbReference>
<protein>
    <recommendedName>
        <fullName evidence="2">RING-type E3 ubiquitin transferase</fullName>
        <ecNumber evidence="2">2.3.2.27</ecNumber>
    </recommendedName>
</protein>
<dbReference type="EC" id="2.3.2.27" evidence="2"/>
<dbReference type="Proteomes" id="UP001321749">
    <property type="component" value="Unassembled WGS sequence"/>
</dbReference>
<dbReference type="EMBL" id="MU865178">
    <property type="protein sequence ID" value="KAK4456683.1"/>
    <property type="molecule type" value="Genomic_DNA"/>
</dbReference>
<name>A0AAV9H8A8_9PEZI</name>
<feature type="compositionally biased region" description="Polar residues" evidence="9">
    <location>
        <begin position="18"/>
        <end position="29"/>
    </location>
</feature>
<dbReference type="InterPro" id="IPR001841">
    <property type="entry name" value="Znf_RING"/>
</dbReference>
<proteinExistence type="predicted"/>